<accession>A0A1Y2H8R7</accession>
<reference evidence="11 12" key="1">
    <citation type="submission" date="2016-07" db="EMBL/GenBank/DDBJ databases">
        <title>Pervasive Adenine N6-methylation of Active Genes in Fungi.</title>
        <authorList>
            <consortium name="DOE Joint Genome Institute"/>
            <person name="Mondo S.J."/>
            <person name="Dannebaum R.O."/>
            <person name="Kuo R.C."/>
            <person name="Labutti K."/>
            <person name="Haridas S."/>
            <person name="Kuo A."/>
            <person name="Salamov A."/>
            <person name="Ahrendt S.R."/>
            <person name="Lipzen A."/>
            <person name="Sullivan W."/>
            <person name="Andreopoulos W.B."/>
            <person name="Clum A."/>
            <person name="Lindquist E."/>
            <person name="Daum C."/>
            <person name="Ramamoorthy G.K."/>
            <person name="Gryganskyi A."/>
            <person name="Culley D."/>
            <person name="Magnuson J.K."/>
            <person name="James T.Y."/>
            <person name="O'Malley M.A."/>
            <person name="Stajich J.E."/>
            <person name="Spatafora J.W."/>
            <person name="Visel A."/>
            <person name="Grigoriev I.V."/>
        </authorList>
    </citation>
    <scope>NUCLEOTIDE SEQUENCE [LARGE SCALE GENOMIC DNA]</scope>
    <source>
        <strain evidence="11 12">PL171</strain>
    </source>
</reference>
<feature type="compositionally biased region" description="Low complexity" evidence="7">
    <location>
        <begin position="910"/>
        <end position="921"/>
    </location>
</feature>
<dbReference type="InterPro" id="IPR004842">
    <property type="entry name" value="SLC12A_fam"/>
</dbReference>
<dbReference type="EMBL" id="MCFL01000072">
    <property type="protein sequence ID" value="ORZ30905.1"/>
    <property type="molecule type" value="Genomic_DNA"/>
</dbReference>
<feature type="transmembrane region" description="Helical" evidence="8">
    <location>
        <begin position="394"/>
        <end position="414"/>
    </location>
</feature>
<feature type="domain" description="SLC12A transporter C-terminal" evidence="10">
    <location>
        <begin position="576"/>
        <end position="688"/>
    </location>
</feature>
<feature type="region of interest" description="Disordered" evidence="7">
    <location>
        <begin position="898"/>
        <end position="921"/>
    </location>
</feature>
<dbReference type="FunFam" id="1.20.1740.10:FF:000013">
    <property type="entry name" value="Solute carrier family 12 member"/>
    <property type="match status" value="1"/>
</dbReference>
<dbReference type="GO" id="GO:0015379">
    <property type="term" value="F:potassium:chloride symporter activity"/>
    <property type="evidence" value="ECO:0007669"/>
    <property type="project" value="TreeGrafter"/>
</dbReference>
<evidence type="ECO:0000256" key="2">
    <source>
        <dbReference type="ARBA" id="ARBA00010593"/>
    </source>
</evidence>
<dbReference type="Pfam" id="PF03522">
    <property type="entry name" value="SLC12"/>
    <property type="match status" value="1"/>
</dbReference>
<evidence type="ECO:0000259" key="10">
    <source>
        <dbReference type="Pfam" id="PF03522"/>
    </source>
</evidence>
<feature type="transmembrane region" description="Helical" evidence="8">
    <location>
        <begin position="426"/>
        <end position="444"/>
    </location>
</feature>
<comment type="subcellular location">
    <subcellularLocation>
        <location evidence="1">Membrane</location>
        <topology evidence="1">Multi-pass membrane protein</topology>
    </subcellularLocation>
</comment>
<evidence type="ECO:0000256" key="8">
    <source>
        <dbReference type="SAM" id="Phobius"/>
    </source>
</evidence>
<dbReference type="AlphaFoldDB" id="A0A1Y2H8R7"/>
<feature type="transmembrane region" description="Helical" evidence="8">
    <location>
        <begin position="353"/>
        <end position="373"/>
    </location>
</feature>
<dbReference type="GO" id="GO:0055064">
    <property type="term" value="P:chloride ion homeostasis"/>
    <property type="evidence" value="ECO:0007669"/>
    <property type="project" value="TreeGrafter"/>
</dbReference>
<evidence type="ECO:0000313" key="11">
    <source>
        <dbReference type="EMBL" id="ORZ30905.1"/>
    </source>
</evidence>
<dbReference type="Proteomes" id="UP000193411">
    <property type="component" value="Unassembled WGS sequence"/>
</dbReference>
<feature type="region of interest" description="Disordered" evidence="7">
    <location>
        <begin position="1"/>
        <end position="69"/>
    </location>
</feature>
<keyword evidence="6 8" id="KW-0472">Membrane</keyword>
<evidence type="ECO:0000256" key="1">
    <source>
        <dbReference type="ARBA" id="ARBA00004141"/>
    </source>
</evidence>
<dbReference type="GO" id="GO:0006884">
    <property type="term" value="P:cell volume homeostasis"/>
    <property type="evidence" value="ECO:0007669"/>
    <property type="project" value="TreeGrafter"/>
</dbReference>
<feature type="transmembrane region" description="Helical" evidence="8">
    <location>
        <begin position="232"/>
        <end position="254"/>
    </location>
</feature>
<keyword evidence="5 8" id="KW-1133">Transmembrane helix</keyword>
<sequence length="1022" mass="107869">MSSFATGTSASASAHSERQPLLAAPAADSSLAASPPNSSRSRSRAATYGTSASATPSNNASAAGATGVAAPPAPNQLPHKKLDTTAGVFLPVFLSIWGLLFFIRYPFLVGHAGVLGLLAMLAIGYAITTLTALSVSAISTNGRVRAGGPYFMISRCLGPEFGGAIGIVFYIGGVLGNGMSAVGFVEPLLDSFPGILPSSPGYTAMYAASLLAVATLLSFMGSSVFARLNYILFFLLNMSTFSALLSLLFGTHGLKPSWSTFLQNLYPAFQPPAFSAQTLFGILFPACSGILAGASMSGELKDPSRSIPKGTLYGILVTLSLYILSLLVMACTIPRDLLVTDLGILHTLSAVPSLYITGLFAASFYGVFGGILGTSQLLRAILHDQLFPFLPRRISMPLAIGITWTLTQLAMLVASDINTIAPFYSQTNLMCYAILNLACLLLRLAGAPNFRPRFRYFGRVTASLGMAFALAAMFIVDVTYAAACILVSASLFASVHYFGEPKAWGDVGQALMYHQVRRLLLKLDRQPAGPRLTSSASRSSQLASLKLWRPQILLVPPPTTTDPLMFKNTILFANDMKKGSLFMLGKLIAAPSLRAAGPDNVKHVYRDWCTKIVDQLSVKAFVHVAVDSDARRGVVSMVMGAGIGAMKPNIVMVPYPSEQAVGGGWEPVTFLGIVEDTLALDKAVAVTRNFARAEGGAGAGFARIDVWPLCLSLAVRAGRGADQGQGGKKKRGKLLRRRASAVFGFPSSTTPSSSSAASSSATDAPTSYVDDVATFTLLLQLSFILSRTDRWRHARIRLFLVVESRAHRSAERRNVLKVLTDLRMADVIEVVVVCLEDERAAGVMPAAAAGAPETALSPIPASDDLEPVVEDAAGEDGADLDEVAAANLERARFKAPRRLFSPTADTPTNGSPAPAAAASAGDGDDSVLAQVAAIHRVVCKYSGSGLAGDQRGADVVLTTLPVSPTGEHEPDAVVAGEYLGVLDKLTSEWPPTVMVAASRGQFSVTTELQIVYCVELIHRVST</sequence>
<dbReference type="GO" id="GO:0055075">
    <property type="term" value="P:potassium ion homeostasis"/>
    <property type="evidence" value="ECO:0007669"/>
    <property type="project" value="TreeGrafter"/>
</dbReference>
<dbReference type="PANTHER" id="PTHR11827">
    <property type="entry name" value="SOLUTE CARRIER FAMILY 12, CATION COTRANSPORTERS"/>
    <property type="match status" value="1"/>
</dbReference>
<evidence type="ECO:0000256" key="4">
    <source>
        <dbReference type="ARBA" id="ARBA00022692"/>
    </source>
</evidence>
<dbReference type="Pfam" id="PF00324">
    <property type="entry name" value="AA_permease"/>
    <property type="match status" value="1"/>
</dbReference>
<evidence type="ECO:0000313" key="12">
    <source>
        <dbReference type="Proteomes" id="UP000193411"/>
    </source>
</evidence>
<dbReference type="STRING" id="765915.A0A1Y2H8R7"/>
<evidence type="ECO:0000256" key="5">
    <source>
        <dbReference type="ARBA" id="ARBA00022989"/>
    </source>
</evidence>
<organism evidence="11 12">
    <name type="scientific">Catenaria anguillulae PL171</name>
    <dbReference type="NCBI Taxonomy" id="765915"/>
    <lineage>
        <taxon>Eukaryota</taxon>
        <taxon>Fungi</taxon>
        <taxon>Fungi incertae sedis</taxon>
        <taxon>Blastocladiomycota</taxon>
        <taxon>Blastocladiomycetes</taxon>
        <taxon>Blastocladiales</taxon>
        <taxon>Catenariaceae</taxon>
        <taxon>Catenaria</taxon>
    </lineage>
</organism>
<keyword evidence="4 8" id="KW-0812">Transmembrane</keyword>
<dbReference type="Gene3D" id="1.20.1740.10">
    <property type="entry name" value="Amino acid/polyamine transporter I"/>
    <property type="match status" value="1"/>
</dbReference>
<dbReference type="InterPro" id="IPR004841">
    <property type="entry name" value="AA-permease/SLC12A_dom"/>
</dbReference>
<gene>
    <name evidence="11" type="ORF">BCR44DRAFT_1417556</name>
</gene>
<dbReference type="OrthoDB" id="2020542at2759"/>
<evidence type="ECO:0000256" key="6">
    <source>
        <dbReference type="ARBA" id="ARBA00023136"/>
    </source>
</evidence>
<name>A0A1Y2H8R7_9FUNG</name>
<keyword evidence="3" id="KW-0813">Transport</keyword>
<evidence type="ECO:0000256" key="3">
    <source>
        <dbReference type="ARBA" id="ARBA00022448"/>
    </source>
</evidence>
<feature type="transmembrane region" description="Helical" evidence="8">
    <location>
        <begin position="204"/>
        <end position="225"/>
    </location>
</feature>
<dbReference type="GO" id="GO:0005774">
    <property type="term" value="C:vacuolar membrane"/>
    <property type="evidence" value="ECO:0007669"/>
    <property type="project" value="TreeGrafter"/>
</dbReference>
<dbReference type="InterPro" id="IPR018491">
    <property type="entry name" value="SLC12_C"/>
</dbReference>
<feature type="domain" description="Amino acid permease/ SLC12A" evidence="9">
    <location>
        <begin position="88"/>
        <end position="520"/>
    </location>
</feature>
<evidence type="ECO:0000259" key="9">
    <source>
        <dbReference type="Pfam" id="PF00324"/>
    </source>
</evidence>
<comment type="similarity">
    <text evidence="2">Belongs to the SLC12A transporter family.</text>
</comment>
<keyword evidence="12" id="KW-1185">Reference proteome</keyword>
<dbReference type="PANTHER" id="PTHR11827:SF72">
    <property type="entry name" value="GH08340P"/>
    <property type="match status" value="1"/>
</dbReference>
<feature type="transmembrane region" description="Helical" evidence="8">
    <location>
        <begin position="161"/>
        <end position="184"/>
    </location>
</feature>
<evidence type="ECO:0000256" key="7">
    <source>
        <dbReference type="SAM" id="MobiDB-lite"/>
    </source>
</evidence>
<feature type="transmembrane region" description="Helical" evidence="8">
    <location>
        <begin position="274"/>
        <end position="292"/>
    </location>
</feature>
<comment type="caution">
    <text evidence="11">The sequence shown here is derived from an EMBL/GenBank/DDBJ whole genome shotgun (WGS) entry which is preliminary data.</text>
</comment>
<dbReference type="GO" id="GO:0034486">
    <property type="term" value="P:vacuolar transmembrane transport"/>
    <property type="evidence" value="ECO:0007669"/>
    <property type="project" value="TreeGrafter"/>
</dbReference>
<feature type="transmembrane region" description="Helical" evidence="8">
    <location>
        <begin position="86"/>
        <end position="107"/>
    </location>
</feature>
<feature type="transmembrane region" description="Helical" evidence="8">
    <location>
        <begin position="113"/>
        <end position="140"/>
    </location>
</feature>
<proteinExistence type="inferred from homology"/>
<feature type="transmembrane region" description="Helical" evidence="8">
    <location>
        <begin position="312"/>
        <end position="333"/>
    </location>
</feature>
<protein>
    <submittedName>
        <fullName evidence="11">Amino acid permease-domain-containing protein</fullName>
    </submittedName>
</protein>